<feature type="region of interest" description="Disordered" evidence="5">
    <location>
        <begin position="121"/>
        <end position="204"/>
    </location>
</feature>
<dbReference type="GO" id="GO:0005840">
    <property type="term" value="C:ribosome"/>
    <property type="evidence" value="ECO:0007669"/>
    <property type="project" value="UniProtKB-KW"/>
</dbReference>
<dbReference type="Proteomes" id="UP000612893">
    <property type="component" value="Unassembled WGS sequence"/>
</dbReference>
<comment type="function">
    <text evidence="2 4">Binds together with bS18 to 16S ribosomal RNA.</text>
</comment>
<dbReference type="GO" id="GO:0003735">
    <property type="term" value="F:structural constituent of ribosome"/>
    <property type="evidence" value="ECO:0007669"/>
    <property type="project" value="InterPro"/>
</dbReference>
<evidence type="ECO:0000256" key="5">
    <source>
        <dbReference type="SAM" id="MobiDB-lite"/>
    </source>
</evidence>
<dbReference type="SUPFAM" id="SSF54995">
    <property type="entry name" value="Ribosomal protein S6"/>
    <property type="match status" value="1"/>
</dbReference>
<dbReference type="PANTHER" id="PTHR21011:SF1">
    <property type="entry name" value="SMALL RIBOSOMAL SUBUNIT PROTEIN BS6M"/>
    <property type="match status" value="1"/>
</dbReference>
<comment type="caution">
    <text evidence="6">The sequence shown here is derived from an EMBL/GenBank/DDBJ whole genome shotgun (WGS) entry which is preliminary data.</text>
</comment>
<gene>
    <name evidence="4 6" type="primary">rpsF</name>
    <name evidence="6" type="ORF">JF922_06025</name>
</gene>
<evidence type="ECO:0000256" key="4">
    <source>
        <dbReference type="HAMAP-Rule" id="MF_00360"/>
    </source>
</evidence>
<dbReference type="EMBL" id="JAEKNR010000071">
    <property type="protein sequence ID" value="MBJ7597628.1"/>
    <property type="molecule type" value="Genomic_DNA"/>
</dbReference>
<dbReference type="Pfam" id="PF01250">
    <property type="entry name" value="Ribosomal_S6"/>
    <property type="match status" value="1"/>
</dbReference>
<evidence type="ECO:0000313" key="6">
    <source>
        <dbReference type="EMBL" id="MBJ7597628.1"/>
    </source>
</evidence>
<dbReference type="InterPro" id="IPR035980">
    <property type="entry name" value="Ribosomal_bS6_sf"/>
</dbReference>
<protein>
    <recommendedName>
        <fullName evidence="3 4">Small ribosomal subunit protein bS6</fullName>
    </recommendedName>
</protein>
<dbReference type="HAMAP" id="MF_00360">
    <property type="entry name" value="Ribosomal_bS6"/>
    <property type="match status" value="1"/>
</dbReference>
<feature type="compositionally biased region" description="Low complexity" evidence="5">
    <location>
        <begin position="121"/>
        <end position="186"/>
    </location>
</feature>
<dbReference type="GO" id="GO:0070181">
    <property type="term" value="F:small ribosomal subunit rRNA binding"/>
    <property type="evidence" value="ECO:0007669"/>
    <property type="project" value="TreeGrafter"/>
</dbReference>
<dbReference type="InterPro" id="IPR020814">
    <property type="entry name" value="Ribosomal_S6_plastid/chlpt"/>
</dbReference>
<evidence type="ECO:0000256" key="3">
    <source>
        <dbReference type="ARBA" id="ARBA00035294"/>
    </source>
</evidence>
<organism evidence="6 7">
    <name type="scientific">Candidatus Nephthysia bennettiae</name>
    <dbReference type="NCBI Taxonomy" id="3127016"/>
    <lineage>
        <taxon>Bacteria</taxon>
        <taxon>Bacillati</taxon>
        <taxon>Candidatus Dormiibacterota</taxon>
        <taxon>Candidatus Dormibacteria</taxon>
        <taxon>Candidatus Dormibacterales</taxon>
        <taxon>Candidatus Dormibacteraceae</taxon>
        <taxon>Candidatus Nephthysia</taxon>
    </lineage>
</organism>
<dbReference type="AlphaFoldDB" id="A0A934K6M1"/>
<comment type="similarity">
    <text evidence="1 4">Belongs to the bacterial ribosomal protein bS6 family.</text>
</comment>
<keyword evidence="4" id="KW-0694">RNA-binding</keyword>
<evidence type="ECO:0000256" key="1">
    <source>
        <dbReference type="ARBA" id="ARBA00009512"/>
    </source>
</evidence>
<keyword evidence="7" id="KW-1185">Reference proteome</keyword>
<dbReference type="PANTHER" id="PTHR21011">
    <property type="entry name" value="MITOCHONDRIAL 28S RIBOSOMAL PROTEIN S6"/>
    <property type="match status" value="1"/>
</dbReference>
<evidence type="ECO:0000256" key="2">
    <source>
        <dbReference type="ARBA" id="ARBA00035104"/>
    </source>
</evidence>
<dbReference type="Gene3D" id="3.30.70.60">
    <property type="match status" value="1"/>
</dbReference>
<dbReference type="RefSeq" id="WP_338200010.1">
    <property type="nucleotide sequence ID" value="NZ_JAEKNR010000071.1"/>
</dbReference>
<dbReference type="CDD" id="cd00473">
    <property type="entry name" value="bS6"/>
    <property type="match status" value="1"/>
</dbReference>
<accession>A0A934K6M1</accession>
<proteinExistence type="inferred from homology"/>
<dbReference type="NCBIfam" id="TIGR00166">
    <property type="entry name" value="S6"/>
    <property type="match status" value="1"/>
</dbReference>
<name>A0A934K6M1_9BACT</name>
<keyword evidence="4" id="KW-0687">Ribonucleoprotein</keyword>
<keyword evidence="4 6" id="KW-0689">Ribosomal protein</keyword>
<sequence>MLRDYEILYIVRPDLDEEHVNEAVGSVNKLIENVGGNSQKTDMWGRRRLAYEVRHLREGHYVLTDFQVEPARVPEMEATLKISDTVFRHLIVRKPEPSRKKAAMARKRAAAAEAAQAQAASAEAATPATETEAPAAAAAAEAAPAAAPVQAAPAGEPAETAPPAAEQTETAPATEPSAEAPSEMPAAPAPEPAAEEAATEEPKS</sequence>
<evidence type="ECO:0000313" key="7">
    <source>
        <dbReference type="Proteomes" id="UP000612893"/>
    </source>
</evidence>
<keyword evidence="4" id="KW-0699">rRNA-binding</keyword>
<dbReference type="GO" id="GO:0005737">
    <property type="term" value="C:cytoplasm"/>
    <property type="evidence" value="ECO:0007669"/>
    <property type="project" value="UniProtKB-ARBA"/>
</dbReference>
<feature type="compositionally biased region" description="Acidic residues" evidence="5">
    <location>
        <begin position="193"/>
        <end position="204"/>
    </location>
</feature>
<dbReference type="InterPro" id="IPR000529">
    <property type="entry name" value="Ribosomal_bS6"/>
</dbReference>
<dbReference type="InterPro" id="IPR014717">
    <property type="entry name" value="Transl_elong_EF1B/ribsomal_bS6"/>
</dbReference>
<dbReference type="GO" id="GO:0006412">
    <property type="term" value="P:translation"/>
    <property type="evidence" value="ECO:0007669"/>
    <property type="project" value="UniProtKB-UniRule"/>
</dbReference>
<dbReference type="GO" id="GO:1990904">
    <property type="term" value="C:ribonucleoprotein complex"/>
    <property type="evidence" value="ECO:0007669"/>
    <property type="project" value="UniProtKB-KW"/>
</dbReference>
<reference evidence="6" key="1">
    <citation type="submission" date="2020-10" db="EMBL/GenBank/DDBJ databases">
        <title>Ca. Dormibacterota MAGs.</title>
        <authorList>
            <person name="Montgomery K."/>
        </authorList>
    </citation>
    <scope>NUCLEOTIDE SEQUENCE [LARGE SCALE GENOMIC DNA]</scope>
    <source>
        <strain evidence="6">SC8812_S17_10</strain>
    </source>
</reference>